<protein>
    <submittedName>
        <fullName evidence="1">Uncharacterized protein</fullName>
    </submittedName>
</protein>
<evidence type="ECO:0000313" key="2">
    <source>
        <dbReference type="Proteomes" id="UP000265520"/>
    </source>
</evidence>
<feature type="non-terminal residue" evidence="1">
    <location>
        <position position="46"/>
    </location>
</feature>
<dbReference type="AlphaFoldDB" id="A0A392SYN5"/>
<keyword evidence="2" id="KW-1185">Reference proteome</keyword>
<name>A0A392SYN5_9FABA</name>
<organism evidence="1 2">
    <name type="scientific">Trifolium medium</name>
    <dbReference type="NCBI Taxonomy" id="97028"/>
    <lineage>
        <taxon>Eukaryota</taxon>
        <taxon>Viridiplantae</taxon>
        <taxon>Streptophyta</taxon>
        <taxon>Embryophyta</taxon>
        <taxon>Tracheophyta</taxon>
        <taxon>Spermatophyta</taxon>
        <taxon>Magnoliopsida</taxon>
        <taxon>eudicotyledons</taxon>
        <taxon>Gunneridae</taxon>
        <taxon>Pentapetalae</taxon>
        <taxon>rosids</taxon>
        <taxon>fabids</taxon>
        <taxon>Fabales</taxon>
        <taxon>Fabaceae</taxon>
        <taxon>Papilionoideae</taxon>
        <taxon>50 kb inversion clade</taxon>
        <taxon>NPAAA clade</taxon>
        <taxon>Hologalegina</taxon>
        <taxon>IRL clade</taxon>
        <taxon>Trifolieae</taxon>
        <taxon>Trifolium</taxon>
    </lineage>
</organism>
<reference evidence="1 2" key="1">
    <citation type="journal article" date="2018" name="Front. Plant Sci.">
        <title>Red Clover (Trifolium pratense) and Zigzag Clover (T. medium) - A Picture of Genomic Similarities and Differences.</title>
        <authorList>
            <person name="Dluhosova J."/>
            <person name="Istvanek J."/>
            <person name="Nedelnik J."/>
            <person name="Repkova J."/>
        </authorList>
    </citation>
    <scope>NUCLEOTIDE SEQUENCE [LARGE SCALE GENOMIC DNA]</scope>
    <source>
        <strain evidence="2">cv. 10/8</strain>
        <tissue evidence="1">Leaf</tissue>
    </source>
</reference>
<accession>A0A392SYN5</accession>
<comment type="caution">
    <text evidence="1">The sequence shown here is derived from an EMBL/GenBank/DDBJ whole genome shotgun (WGS) entry which is preliminary data.</text>
</comment>
<dbReference type="Proteomes" id="UP000265520">
    <property type="component" value="Unassembled WGS sequence"/>
</dbReference>
<proteinExistence type="predicted"/>
<sequence>MIRGFATAAGNLESKQVVEKMNRRDDFVTYNTLINDMSKAEELSRA</sequence>
<evidence type="ECO:0000313" key="1">
    <source>
        <dbReference type="EMBL" id="MCI53582.1"/>
    </source>
</evidence>
<dbReference type="EMBL" id="LXQA010465540">
    <property type="protein sequence ID" value="MCI53582.1"/>
    <property type="molecule type" value="Genomic_DNA"/>
</dbReference>